<dbReference type="GO" id="GO:0008270">
    <property type="term" value="F:zinc ion binding"/>
    <property type="evidence" value="ECO:0007669"/>
    <property type="project" value="UniProtKB-KW"/>
</dbReference>
<protein>
    <recommendedName>
        <fullName evidence="6">PHD-type domain-containing protein</fullName>
    </recommendedName>
</protein>
<organism evidence="7 8">
    <name type="scientific">Westerdykella ornata</name>
    <dbReference type="NCBI Taxonomy" id="318751"/>
    <lineage>
        <taxon>Eukaryota</taxon>
        <taxon>Fungi</taxon>
        <taxon>Dikarya</taxon>
        <taxon>Ascomycota</taxon>
        <taxon>Pezizomycotina</taxon>
        <taxon>Dothideomycetes</taxon>
        <taxon>Pleosporomycetidae</taxon>
        <taxon>Pleosporales</taxon>
        <taxon>Sporormiaceae</taxon>
        <taxon>Westerdykella</taxon>
    </lineage>
</organism>
<dbReference type="SUPFAM" id="SSF57903">
    <property type="entry name" value="FYVE/PHD zinc finger"/>
    <property type="match status" value="1"/>
</dbReference>
<dbReference type="Pfam" id="PF00628">
    <property type="entry name" value="PHD"/>
    <property type="match status" value="1"/>
</dbReference>
<gene>
    <name evidence="7" type="ORF">EI97DRAFT_494312</name>
</gene>
<feature type="compositionally biased region" description="Basic and acidic residues" evidence="5">
    <location>
        <begin position="351"/>
        <end position="373"/>
    </location>
</feature>
<feature type="region of interest" description="Disordered" evidence="5">
    <location>
        <begin position="349"/>
        <end position="373"/>
    </location>
</feature>
<accession>A0A6A6JJU9</accession>
<dbReference type="SMART" id="SM00249">
    <property type="entry name" value="PHD"/>
    <property type="match status" value="1"/>
</dbReference>
<evidence type="ECO:0000256" key="4">
    <source>
        <dbReference type="PROSITE-ProRule" id="PRU00146"/>
    </source>
</evidence>
<feature type="compositionally biased region" description="Gly residues" evidence="5">
    <location>
        <begin position="821"/>
        <end position="837"/>
    </location>
</feature>
<feature type="compositionally biased region" description="Acidic residues" evidence="5">
    <location>
        <begin position="220"/>
        <end position="243"/>
    </location>
</feature>
<dbReference type="InterPro" id="IPR011011">
    <property type="entry name" value="Znf_FYVE_PHD"/>
</dbReference>
<keyword evidence="8" id="KW-1185">Reference proteome</keyword>
<evidence type="ECO:0000313" key="7">
    <source>
        <dbReference type="EMBL" id="KAF2276258.1"/>
    </source>
</evidence>
<feature type="compositionally biased region" description="Basic residues" evidence="5">
    <location>
        <begin position="196"/>
        <end position="216"/>
    </location>
</feature>
<dbReference type="InterPro" id="IPR019787">
    <property type="entry name" value="Znf_PHD-finger"/>
</dbReference>
<dbReference type="PROSITE" id="PS50016">
    <property type="entry name" value="ZF_PHD_2"/>
    <property type="match status" value="1"/>
</dbReference>
<dbReference type="PROSITE" id="PS01359">
    <property type="entry name" value="ZF_PHD_1"/>
    <property type="match status" value="1"/>
</dbReference>
<feature type="region of interest" description="Disordered" evidence="5">
    <location>
        <begin position="791"/>
        <end position="837"/>
    </location>
</feature>
<dbReference type="RefSeq" id="XP_033653797.1">
    <property type="nucleotide sequence ID" value="XM_033802385.1"/>
</dbReference>
<feature type="domain" description="PHD-type" evidence="6">
    <location>
        <begin position="433"/>
        <end position="489"/>
    </location>
</feature>
<dbReference type="GO" id="GO:0031213">
    <property type="term" value="C:RSF complex"/>
    <property type="evidence" value="ECO:0007669"/>
    <property type="project" value="InterPro"/>
</dbReference>
<dbReference type="GO" id="GO:0006355">
    <property type="term" value="P:regulation of DNA-templated transcription"/>
    <property type="evidence" value="ECO:0007669"/>
    <property type="project" value="InterPro"/>
</dbReference>
<dbReference type="PANTHER" id="PTHR14296:SF3">
    <property type="entry name" value="DIKAR, ISOFORM F"/>
    <property type="match status" value="1"/>
</dbReference>
<name>A0A6A6JJU9_WESOR</name>
<proteinExistence type="predicted"/>
<evidence type="ECO:0000313" key="8">
    <source>
        <dbReference type="Proteomes" id="UP000800097"/>
    </source>
</evidence>
<reference evidence="7" key="1">
    <citation type="journal article" date="2020" name="Stud. Mycol.">
        <title>101 Dothideomycetes genomes: a test case for predicting lifestyles and emergence of pathogens.</title>
        <authorList>
            <person name="Haridas S."/>
            <person name="Albert R."/>
            <person name="Binder M."/>
            <person name="Bloem J."/>
            <person name="Labutti K."/>
            <person name="Salamov A."/>
            <person name="Andreopoulos B."/>
            <person name="Baker S."/>
            <person name="Barry K."/>
            <person name="Bills G."/>
            <person name="Bluhm B."/>
            <person name="Cannon C."/>
            <person name="Castanera R."/>
            <person name="Culley D."/>
            <person name="Daum C."/>
            <person name="Ezra D."/>
            <person name="Gonzalez J."/>
            <person name="Henrissat B."/>
            <person name="Kuo A."/>
            <person name="Liang C."/>
            <person name="Lipzen A."/>
            <person name="Lutzoni F."/>
            <person name="Magnuson J."/>
            <person name="Mondo S."/>
            <person name="Nolan M."/>
            <person name="Ohm R."/>
            <person name="Pangilinan J."/>
            <person name="Park H.-J."/>
            <person name="Ramirez L."/>
            <person name="Alfaro M."/>
            <person name="Sun H."/>
            <person name="Tritt A."/>
            <person name="Yoshinaga Y."/>
            <person name="Zwiers L.-H."/>
            <person name="Turgeon B."/>
            <person name="Goodwin S."/>
            <person name="Spatafora J."/>
            <person name="Crous P."/>
            <person name="Grigoriev I."/>
        </authorList>
    </citation>
    <scope>NUCLEOTIDE SEQUENCE</scope>
    <source>
        <strain evidence="7">CBS 379.55</strain>
    </source>
</reference>
<evidence type="ECO:0000256" key="1">
    <source>
        <dbReference type="ARBA" id="ARBA00022723"/>
    </source>
</evidence>
<dbReference type="InterPro" id="IPR019786">
    <property type="entry name" value="Zinc_finger_PHD-type_CS"/>
</dbReference>
<dbReference type="Gene3D" id="3.30.40.10">
    <property type="entry name" value="Zinc/RING finger domain, C3HC4 (zinc finger)"/>
    <property type="match status" value="1"/>
</dbReference>
<dbReference type="AlphaFoldDB" id="A0A6A6JJU9"/>
<dbReference type="PANTHER" id="PTHR14296">
    <property type="entry name" value="REMODELING AND SPACING FACTOR 1"/>
    <property type="match status" value="1"/>
</dbReference>
<evidence type="ECO:0000259" key="6">
    <source>
        <dbReference type="PROSITE" id="PS50016"/>
    </source>
</evidence>
<feature type="compositionally biased region" description="Polar residues" evidence="5">
    <location>
        <begin position="619"/>
        <end position="635"/>
    </location>
</feature>
<feature type="region of interest" description="Disordered" evidence="5">
    <location>
        <begin position="538"/>
        <end position="778"/>
    </location>
</feature>
<dbReference type="InterPro" id="IPR028938">
    <property type="entry name" value="Rsf1-like"/>
</dbReference>
<feature type="compositionally biased region" description="Polar residues" evidence="5">
    <location>
        <begin position="648"/>
        <end position="661"/>
    </location>
</feature>
<evidence type="ECO:0000256" key="5">
    <source>
        <dbReference type="SAM" id="MobiDB-lite"/>
    </source>
</evidence>
<evidence type="ECO:0000256" key="3">
    <source>
        <dbReference type="ARBA" id="ARBA00022833"/>
    </source>
</evidence>
<evidence type="ECO:0000256" key="2">
    <source>
        <dbReference type="ARBA" id="ARBA00022771"/>
    </source>
</evidence>
<feature type="region of interest" description="Disordered" evidence="5">
    <location>
        <begin position="179"/>
        <end position="246"/>
    </location>
</feature>
<sequence>MVSRKRDRDEMEAEGPVEEPSMLQKLRNMWQFANLAQYLNLFIEALRIDSDFDIEDLENECLKPEPSRKLAEIGLALLKHVSSHKGLTLEIFDEYARRQYVAKASQRNPFGTEETPNKFDDFDVFTKIKVLQQLSVWTLNNPNSIREKLNATEREQVNWRIEPIGWDREGRTIYVLDDNRLYRKTDPPPPPPPSKAKSKKKSKKTRGTRSSKRRKTTTPEPEDAVDCEEEAEGDGPKEPEDDGLGGSKWECLCVTLEDYEAYMNSIRKSRDEDEQDLYKNLESEVLPIIHQQAEERAKKEARRLKEQEVLLKLATAKRSSRISSRLEKQKEAEAAAEAERQRQADLAMARAEQEKQRMLEQERDSRRMTREQRLREREAKRILEEEHLRKLKEEEEKLANGAEGRISERHLKAEMKRREDELRKLKEEEEKWMFDCEICGVHGICYDDGSHSIACERCNEWQHSKCHNISPEEADREDFHFICKHCRRKEEEANQPKLPPLKFKIYRPSNEAPQSNGASTGTAYQQLSAVEIPALRPTTAVGSGQPPHHAASLLDGPTLSPRGQESGPPPGIQRAEPVSYTASPHTNGSSPVRQRTYAPNQEGFRNGLPTSSPPPFHGSQLSTVPYSSFNSTVSELNGAPSAPPHLPNGNNNTFSRPTSSAGPGHGPNPFSSPVKHSPAPSPKPTNTLPNLGMSPYSSFPPNPTQAPSFSPTKHSSPPPPRPYLSSPAPIHASLHQSHQPSPSTQNVLPAPIPAPEKHDRPASSHGYGGSGFGYQNAQHPNVIVSTSVMPPAQALSPDHKPINLSPPVKKMSPVGTPERGSGVGNAIGGDVGGGVSQ</sequence>
<dbReference type="OrthoDB" id="303107at2759"/>
<dbReference type="InterPro" id="IPR013083">
    <property type="entry name" value="Znf_RING/FYVE/PHD"/>
</dbReference>
<keyword evidence="3" id="KW-0862">Zinc</keyword>
<dbReference type="EMBL" id="ML986494">
    <property type="protein sequence ID" value="KAF2276258.1"/>
    <property type="molecule type" value="Genomic_DNA"/>
</dbReference>
<dbReference type="GeneID" id="54555560"/>
<feature type="compositionally biased region" description="Polar residues" evidence="5">
    <location>
        <begin position="734"/>
        <end position="747"/>
    </location>
</feature>
<feature type="compositionally biased region" description="Polar residues" evidence="5">
    <location>
        <begin position="684"/>
        <end position="697"/>
    </location>
</feature>
<dbReference type="InterPro" id="IPR001965">
    <property type="entry name" value="Znf_PHD"/>
</dbReference>
<keyword evidence="1" id="KW-0479">Metal-binding</keyword>
<feature type="region of interest" description="Disordered" evidence="5">
    <location>
        <begin position="1"/>
        <end position="20"/>
    </location>
</feature>
<dbReference type="Proteomes" id="UP000800097">
    <property type="component" value="Unassembled WGS sequence"/>
</dbReference>
<feature type="compositionally biased region" description="Polar residues" evidence="5">
    <location>
        <begin position="580"/>
        <end position="599"/>
    </location>
</feature>
<keyword evidence="2 4" id="KW-0863">Zinc-finger</keyword>